<dbReference type="EMBL" id="CAJVPU010023744">
    <property type="protein sequence ID" value="CAG8689573.1"/>
    <property type="molecule type" value="Genomic_DNA"/>
</dbReference>
<reference evidence="1" key="1">
    <citation type="submission" date="2021-06" db="EMBL/GenBank/DDBJ databases">
        <authorList>
            <person name="Kallberg Y."/>
            <person name="Tangrot J."/>
            <person name="Rosling A."/>
        </authorList>
    </citation>
    <scope>NUCLEOTIDE SEQUENCE</scope>
    <source>
        <strain evidence="1">IL203A</strain>
    </source>
</reference>
<keyword evidence="2" id="KW-1185">Reference proteome</keyword>
<organism evidence="1 2">
    <name type="scientific">Dentiscutata heterogama</name>
    <dbReference type="NCBI Taxonomy" id="1316150"/>
    <lineage>
        <taxon>Eukaryota</taxon>
        <taxon>Fungi</taxon>
        <taxon>Fungi incertae sedis</taxon>
        <taxon>Mucoromycota</taxon>
        <taxon>Glomeromycotina</taxon>
        <taxon>Glomeromycetes</taxon>
        <taxon>Diversisporales</taxon>
        <taxon>Gigasporaceae</taxon>
        <taxon>Dentiscutata</taxon>
    </lineage>
</organism>
<name>A0ACA9P4X0_9GLOM</name>
<accession>A0ACA9P4X0</accession>
<proteinExistence type="predicted"/>
<comment type="caution">
    <text evidence="1">The sequence shown here is derived from an EMBL/GenBank/DDBJ whole genome shotgun (WGS) entry which is preliminary data.</text>
</comment>
<feature type="non-terminal residue" evidence="1">
    <location>
        <position position="114"/>
    </location>
</feature>
<evidence type="ECO:0000313" key="1">
    <source>
        <dbReference type="EMBL" id="CAG8689573.1"/>
    </source>
</evidence>
<evidence type="ECO:0000313" key="2">
    <source>
        <dbReference type="Proteomes" id="UP000789702"/>
    </source>
</evidence>
<protein>
    <submittedName>
        <fullName evidence="1">6817_t:CDS:1</fullName>
    </submittedName>
</protein>
<dbReference type="Proteomes" id="UP000789702">
    <property type="component" value="Unassembled WGS sequence"/>
</dbReference>
<sequence length="114" mass="12566">MDADPQLQNNRSNFLQIPTGNTGNFDDSMNISPSNYGQYSQTRNATGSNVSFNGSTSTLSQPVAPAELLRAVVINRPTAQMIEAFRFSKPRVEMTEQEVIDFVMNPVPQGQKVL</sequence>
<gene>
    <name evidence="1" type="ORF">DHETER_LOCUS11179</name>
</gene>